<dbReference type="PANTHER" id="PTHR45339:SF1">
    <property type="entry name" value="HYBRID SIGNAL TRANSDUCTION HISTIDINE KINASE J"/>
    <property type="match status" value="1"/>
</dbReference>
<keyword evidence="7" id="KW-1133">Transmembrane helix</keyword>
<dbReference type="PROSITE" id="PS50110">
    <property type="entry name" value="RESPONSE_REGULATORY"/>
    <property type="match status" value="1"/>
</dbReference>
<evidence type="ECO:0000256" key="3">
    <source>
        <dbReference type="ARBA" id="ARBA00022553"/>
    </source>
</evidence>
<dbReference type="InterPro" id="IPR008207">
    <property type="entry name" value="Sig_transdc_His_kin_Hpt_dom"/>
</dbReference>
<dbReference type="Pfam" id="PF01627">
    <property type="entry name" value="Hpt"/>
    <property type="match status" value="1"/>
</dbReference>
<gene>
    <name evidence="15" type="ORF">SM757_24050</name>
</gene>
<feature type="domain" description="HPt" evidence="14">
    <location>
        <begin position="205"/>
        <end position="310"/>
    </location>
</feature>
<dbReference type="InterPro" id="IPR001126">
    <property type="entry name" value="UmuC"/>
</dbReference>
<evidence type="ECO:0000256" key="11">
    <source>
        <dbReference type="PROSITE-ProRule" id="PRU00169"/>
    </source>
</evidence>
<feature type="domain" description="UmuC" evidence="13">
    <location>
        <begin position="269"/>
        <end position="335"/>
    </location>
</feature>
<keyword evidence="5" id="KW-0547">Nucleotide-binding</keyword>
<reference evidence="15 16" key="1">
    <citation type="submission" date="2023-11" db="EMBL/GenBank/DDBJ databases">
        <title>Draft genome of Azohydromonas lata strain H1 (DSM1123), a polyhydroxyalkanoate producer.</title>
        <authorList>
            <person name="Traversa D."/>
            <person name="D'Addabbo P."/>
            <person name="Pazzani C."/>
            <person name="Manzari C."/>
            <person name="Chiara M."/>
            <person name="Scrascia M."/>
        </authorList>
    </citation>
    <scope>NUCLEOTIDE SEQUENCE [LARGE SCALE GENOMIC DNA]</scope>
    <source>
        <strain evidence="15 16">H1</strain>
    </source>
</reference>
<dbReference type="Pfam" id="PF00072">
    <property type="entry name" value="Response_reg"/>
    <property type="match status" value="1"/>
</dbReference>
<dbReference type="Gene3D" id="1.20.120.160">
    <property type="entry name" value="HPT domain"/>
    <property type="match status" value="1"/>
</dbReference>
<evidence type="ECO:0000256" key="5">
    <source>
        <dbReference type="ARBA" id="ARBA00022741"/>
    </source>
</evidence>
<dbReference type="RefSeq" id="WP_322467338.1">
    <property type="nucleotide sequence ID" value="NZ_JAXOJX010000048.1"/>
</dbReference>
<keyword evidence="9" id="KW-0472">Membrane</keyword>
<keyword evidence="3 11" id="KW-0597">Phosphoprotein</keyword>
<evidence type="ECO:0000256" key="10">
    <source>
        <dbReference type="PROSITE-ProRule" id="PRU00110"/>
    </source>
</evidence>
<name>A0ABU5ILA2_9BURK</name>
<organism evidence="15 16">
    <name type="scientific">Azohydromonas lata</name>
    <dbReference type="NCBI Taxonomy" id="45677"/>
    <lineage>
        <taxon>Bacteria</taxon>
        <taxon>Pseudomonadati</taxon>
        <taxon>Pseudomonadota</taxon>
        <taxon>Betaproteobacteria</taxon>
        <taxon>Burkholderiales</taxon>
        <taxon>Sphaerotilaceae</taxon>
        <taxon>Azohydromonas</taxon>
    </lineage>
</organism>
<evidence type="ECO:0000259" key="12">
    <source>
        <dbReference type="PROSITE" id="PS50110"/>
    </source>
</evidence>
<comment type="caution">
    <text evidence="15">The sequence shown here is derived from an EMBL/GenBank/DDBJ whole genome shotgun (WGS) entry which is preliminary data.</text>
</comment>
<accession>A0ABU5ILA2</accession>
<dbReference type="PROSITE" id="PS50894">
    <property type="entry name" value="HPT"/>
    <property type="match status" value="1"/>
</dbReference>
<keyword evidence="4" id="KW-0812">Transmembrane</keyword>
<evidence type="ECO:0000313" key="16">
    <source>
        <dbReference type="Proteomes" id="UP001293718"/>
    </source>
</evidence>
<feature type="modified residue" description="Phosphohistidine" evidence="10">
    <location>
        <position position="244"/>
    </location>
</feature>
<dbReference type="SMART" id="SM00448">
    <property type="entry name" value="REC"/>
    <property type="match status" value="1"/>
</dbReference>
<dbReference type="SUPFAM" id="SSF52172">
    <property type="entry name" value="CheY-like"/>
    <property type="match status" value="1"/>
</dbReference>
<proteinExistence type="predicted"/>
<keyword evidence="6" id="KW-0067">ATP-binding</keyword>
<evidence type="ECO:0000256" key="8">
    <source>
        <dbReference type="ARBA" id="ARBA00023012"/>
    </source>
</evidence>
<evidence type="ECO:0000256" key="9">
    <source>
        <dbReference type="ARBA" id="ARBA00023136"/>
    </source>
</evidence>
<comment type="subcellular location">
    <subcellularLocation>
        <location evidence="1">Cell membrane</location>
        <topology evidence="1">Multi-pass membrane protein</topology>
    </subcellularLocation>
</comment>
<keyword evidence="16" id="KW-1185">Reference proteome</keyword>
<protein>
    <submittedName>
        <fullName evidence="15">Response regulator</fullName>
    </submittedName>
</protein>
<keyword evidence="2" id="KW-1003">Cell membrane</keyword>
<dbReference type="InterPro" id="IPR011006">
    <property type="entry name" value="CheY-like_superfamily"/>
</dbReference>
<dbReference type="InterPro" id="IPR001789">
    <property type="entry name" value="Sig_transdc_resp-reg_receiver"/>
</dbReference>
<dbReference type="EMBL" id="JAXOJX010000048">
    <property type="protein sequence ID" value="MDZ5459655.1"/>
    <property type="molecule type" value="Genomic_DNA"/>
</dbReference>
<dbReference type="SUPFAM" id="SSF47226">
    <property type="entry name" value="Histidine-containing phosphotransfer domain, HPT domain"/>
    <property type="match status" value="1"/>
</dbReference>
<evidence type="ECO:0000256" key="6">
    <source>
        <dbReference type="ARBA" id="ARBA00022840"/>
    </source>
</evidence>
<evidence type="ECO:0000256" key="4">
    <source>
        <dbReference type="ARBA" id="ARBA00022692"/>
    </source>
</evidence>
<dbReference type="Proteomes" id="UP001293718">
    <property type="component" value="Unassembled WGS sequence"/>
</dbReference>
<evidence type="ECO:0000259" key="14">
    <source>
        <dbReference type="PROSITE" id="PS50894"/>
    </source>
</evidence>
<dbReference type="CDD" id="cd17546">
    <property type="entry name" value="REC_hyHK_CKI1_RcsC-like"/>
    <property type="match status" value="1"/>
</dbReference>
<dbReference type="InterPro" id="IPR036641">
    <property type="entry name" value="HPT_dom_sf"/>
</dbReference>
<keyword evidence="8" id="KW-0902">Two-component regulatory system</keyword>
<evidence type="ECO:0000256" key="7">
    <source>
        <dbReference type="ARBA" id="ARBA00022989"/>
    </source>
</evidence>
<evidence type="ECO:0000256" key="1">
    <source>
        <dbReference type="ARBA" id="ARBA00004651"/>
    </source>
</evidence>
<evidence type="ECO:0000313" key="15">
    <source>
        <dbReference type="EMBL" id="MDZ5459655.1"/>
    </source>
</evidence>
<dbReference type="Gene3D" id="3.40.50.2300">
    <property type="match status" value="1"/>
</dbReference>
<dbReference type="PANTHER" id="PTHR45339">
    <property type="entry name" value="HYBRID SIGNAL TRANSDUCTION HISTIDINE KINASE J"/>
    <property type="match status" value="1"/>
</dbReference>
<feature type="domain" description="Response regulatory" evidence="12">
    <location>
        <begin position="38"/>
        <end position="159"/>
    </location>
</feature>
<evidence type="ECO:0000256" key="2">
    <source>
        <dbReference type="ARBA" id="ARBA00022475"/>
    </source>
</evidence>
<feature type="modified residue" description="4-aspartylphosphate" evidence="11">
    <location>
        <position position="92"/>
    </location>
</feature>
<sequence length="379" mass="39896">MNKPPPQPFPSKPRSILAGGVGAAVAASKPGRRLAGLRLLVVDDGQMNCEIASRLLAVEGAQCEGAQDGLQALALLRDAVAAGTGFDGVFMDVQMPVMDGLQATRHIRADPALAALPVIALTAGTLPHQRLAAMEAGMDDFIAKPIRLELLVQALLRHLPGRGWAETQAVPAPVAQAQPAPRPQGDLPMVAGVDTTQAAQRLQGNRMLFLSMLRSLRDDFGDVPQRTRDDLSRGDFTGAAARLHRLRGLAGNVCAETVAAFAGQLEDTLRDGVSRRGIEPALAGLGMALQELLAALPAEVDRPYGTAAAVPAEIDAARVRDLLSTLAAGDMDALGLYHALRPALAACHGHAALDELDRAVDLLRFPQVIAVLRGWYPLA</sequence>
<evidence type="ECO:0000259" key="13">
    <source>
        <dbReference type="PROSITE" id="PS50173"/>
    </source>
</evidence>
<dbReference type="PROSITE" id="PS50173">
    <property type="entry name" value="UMUC"/>
    <property type="match status" value="1"/>
</dbReference>